<evidence type="ECO:0000256" key="3">
    <source>
        <dbReference type="ARBA" id="ARBA00006506"/>
    </source>
</evidence>
<keyword evidence="8" id="KW-1133">Transmembrane helix</keyword>
<keyword evidence="8" id="KW-0812">Transmembrane</keyword>
<organism evidence="10 11">
    <name type="scientific">SAR86 cluster bacterium SAR86E</name>
    <dbReference type="NCBI Taxonomy" id="1208365"/>
    <lineage>
        <taxon>Bacteria</taxon>
        <taxon>Pseudomonadati</taxon>
        <taxon>Pseudomonadota</taxon>
        <taxon>Gammaproteobacteria</taxon>
        <taxon>SAR86 cluster</taxon>
    </lineage>
</organism>
<evidence type="ECO:0000256" key="6">
    <source>
        <dbReference type="ARBA" id="ARBA00022842"/>
    </source>
</evidence>
<keyword evidence="8" id="KW-0472">Membrane</keyword>
<sequence>MVSHKSRLIQKINSNLSTYGSCSSDFDLNPDMLFDQKSNFLEASVLIPVLTFKEDLEILLTKRSVNLRDHPGQIAFPGGKKEQCDNNPMETALREAEEEIGLKTSHVKVISSLPTHKTATGFTIKPYIGLVREPFKKTLQWGEVDEVFTVPFDHILDEKNFTIQRRKWNGAERRYYIVPFGPYYIWGATARILMNLSQALN</sequence>
<dbReference type="AlphaFoldDB" id="K6H2A1"/>
<evidence type="ECO:0000256" key="8">
    <source>
        <dbReference type="SAM" id="Phobius"/>
    </source>
</evidence>
<reference evidence="10 11" key="1">
    <citation type="submission" date="2012-09" db="EMBL/GenBank/DDBJ databases">
        <authorList>
            <person name="Dupont C.L."/>
            <person name="Rusch D.B."/>
            <person name="Lombardo M.-J."/>
            <person name="Novotny M."/>
            <person name="Yee-Greenbaum J."/>
            <person name="Laskin R."/>
        </authorList>
    </citation>
    <scope>NUCLEOTIDE SEQUENCE [LARGE SCALE GENOMIC DNA]</scope>
    <source>
        <strain evidence="10">SAR86E</strain>
    </source>
</reference>
<dbReference type="InterPro" id="IPR000059">
    <property type="entry name" value="NUDIX_hydrolase_NudL_CS"/>
</dbReference>
<evidence type="ECO:0000313" key="10">
    <source>
        <dbReference type="EMBL" id="EKO36638.1"/>
    </source>
</evidence>
<dbReference type="PROSITE" id="PS01293">
    <property type="entry name" value="NUDIX_COA"/>
    <property type="match status" value="1"/>
</dbReference>
<keyword evidence="7" id="KW-0464">Manganese</keyword>
<dbReference type="InterPro" id="IPR015797">
    <property type="entry name" value="NUDIX_hydrolase-like_dom_sf"/>
</dbReference>
<feature type="transmembrane region" description="Helical" evidence="8">
    <location>
        <begin position="175"/>
        <end position="194"/>
    </location>
</feature>
<name>K6H2A1_9GAMM</name>
<protein>
    <submittedName>
        <fullName evidence="10">NUDIX domain protein</fullName>
    </submittedName>
</protein>
<keyword evidence="5" id="KW-0378">Hydrolase</keyword>
<dbReference type="GO" id="GO:0030145">
    <property type="term" value="F:manganese ion binding"/>
    <property type="evidence" value="ECO:0007669"/>
    <property type="project" value="InterPro"/>
</dbReference>
<dbReference type="NCBIfam" id="NF007980">
    <property type="entry name" value="PRK10707.1"/>
    <property type="match status" value="1"/>
</dbReference>
<dbReference type="SUPFAM" id="SSF55811">
    <property type="entry name" value="Nudix"/>
    <property type="match status" value="1"/>
</dbReference>
<dbReference type="Pfam" id="PF00293">
    <property type="entry name" value="NUDIX"/>
    <property type="match status" value="1"/>
</dbReference>
<comment type="similarity">
    <text evidence="3">Belongs to the Nudix hydrolase family. PCD1 subfamily.</text>
</comment>
<evidence type="ECO:0000256" key="5">
    <source>
        <dbReference type="ARBA" id="ARBA00022801"/>
    </source>
</evidence>
<dbReference type="PATRIC" id="fig|1208365.4.peg.696"/>
<keyword evidence="6" id="KW-0460">Magnesium</keyword>
<dbReference type="Proteomes" id="UP000010310">
    <property type="component" value="Unassembled WGS sequence"/>
</dbReference>
<evidence type="ECO:0000256" key="1">
    <source>
        <dbReference type="ARBA" id="ARBA00001936"/>
    </source>
</evidence>
<dbReference type="PANTHER" id="PTHR12992:SF11">
    <property type="entry name" value="MITOCHONDRIAL COENZYME A DIPHOSPHATASE NUDT8"/>
    <property type="match status" value="1"/>
</dbReference>
<dbReference type="GO" id="GO:0010945">
    <property type="term" value="F:coenzyme A diphosphatase activity"/>
    <property type="evidence" value="ECO:0007669"/>
    <property type="project" value="InterPro"/>
</dbReference>
<dbReference type="CDD" id="cd03426">
    <property type="entry name" value="NUDIX_CoAse_Nudt7"/>
    <property type="match status" value="1"/>
</dbReference>
<evidence type="ECO:0000313" key="11">
    <source>
        <dbReference type="Proteomes" id="UP000010310"/>
    </source>
</evidence>
<feature type="domain" description="Nudix hydrolase" evidence="9">
    <location>
        <begin position="40"/>
        <end position="171"/>
    </location>
</feature>
<evidence type="ECO:0000259" key="9">
    <source>
        <dbReference type="PROSITE" id="PS51462"/>
    </source>
</evidence>
<comment type="cofactor">
    <cofactor evidence="2">
        <name>Mg(2+)</name>
        <dbReference type="ChEBI" id="CHEBI:18420"/>
    </cofactor>
</comment>
<comment type="caution">
    <text evidence="10">The sequence shown here is derived from an EMBL/GenBank/DDBJ whole genome shotgun (WGS) entry which is preliminary data.</text>
</comment>
<dbReference type="PROSITE" id="PS51462">
    <property type="entry name" value="NUDIX"/>
    <property type="match status" value="1"/>
</dbReference>
<keyword evidence="11" id="KW-1185">Reference proteome</keyword>
<dbReference type="InterPro" id="IPR045121">
    <property type="entry name" value="CoAse"/>
</dbReference>
<evidence type="ECO:0000256" key="2">
    <source>
        <dbReference type="ARBA" id="ARBA00001946"/>
    </source>
</evidence>
<dbReference type="EMBL" id="AMWX01000003">
    <property type="protein sequence ID" value="EKO36638.1"/>
    <property type="molecule type" value="Genomic_DNA"/>
</dbReference>
<dbReference type="InterPro" id="IPR000086">
    <property type="entry name" value="NUDIX_hydrolase_dom"/>
</dbReference>
<comment type="cofactor">
    <cofactor evidence="1">
        <name>Mn(2+)</name>
        <dbReference type="ChEBI" id="CHEBI:29035"/>
    </cofactor>
</comment>
<dbReference type="Gene3D" id="3.90.79.10">
    <property type="entry name" value="Nucleoside Triphosphate Pyrophosphohydrolase"/>
    <property type="match status" value="1"/>
</dbReference>
<dbReference type="GO" id="GO:0000287">
    <property type="term" value="F:magnesium ion binding"/>
    <property type="evidence" value="ECO:0007669"/>
    <property type="project" value="InterPro"/>
</dbReference>
<gene>
    <name evidence="10" type="ORF">B273_1441</name>
</gene>
<dbReference type="PANTHER" id="PTHR12992">
    <property type="entry name" value="NUDIX HYDROLASE"/>
    <property type="match status" value="1"/>
</dbReference>
<dbReference type="STRING" id="1208365.B273_1441"/>
<evidence type="ECO:0000256" key="7">
    <source>
        <dbReference type="ARBA" id="ARBA00023211"/>
    </source>
</evidence>
<dbReference type="GO" id="GO:0009132">
    <property type="term" value="P:nucleoside diphosphate metabolic process"/>
    <property type="evidence" value="ECO:0007669"/>
    <property type="project" value="InterPro"/>
</dbReference>
<accession>K6H2A1</accession>
<evidence type="ECO:0000256" key="4">
    <source>
        <dbReference type="ARBA" id="ARBA00022723"/>
    </source>
</evidence>
<keyword evidence="4" id="KW-0479">Metal-binding</keyword>
<proteinExistence type="inferred from homology"/>